<proteinExistence type="predicted"/>
<feature type="non-terminal residue" evidence="1">
    <location>
        <position position="1"/>
    </location>
</feature>
<comment type="caution">
    <text evidence="1">The sequence shown here is derived from an EMBL/GenBank/DDBJ whole genome shotgun (WGS) entry which is preliminary data.</text>
</comment>
<dbReference type="AlphaFoldDB" id="T1AE68"/>
<sequence length="98" mass="10959">ALPKEFGSASAVHQHFQDWQRAGFFLQLWQAGLVEYDGMEGIAWEWQSIDGATGKAPLAIECVGPNPTDRGKKWAQAKFAGRRAWRPAVAHRQRGQRA</sequence>
<protein>
    <submittedName>
        <fullName evidence="1">Transposase</fullName>
    </submittedName>
</protein>
<organism evidence="1">
    <name type="scientific">mine drainage metagenome</name>
    <dbReference type="NCBI Taxonomy" id="410659"/>
    <lineage>
        <taxon>unclassified sequences</taxon>
        <taxon>metagenomes</taxon>
        <taxon>ecological metagenomes</taxon>
    </lineage>
</organism>
<dbReference type="EMBL" id="AUZY01005471">
    <property type="protein sequence ID" value="EQD58916.1"/>
    <property type="molecule type" value="Genomic_DNA"/>
</dbReference>
<name>T1AE68_9ZZZZ</name>
<evidence type="ECO:0000313" key="1">
    <source>
        <dbReference type="EMBL" id="EQD58916.1"/>
    </source>
</evidence>
<reference evidence="1" key="1">
    <citation type="submission" date="2013-08" db="EMBL/GenBank/DDBJ databases">
        <authorList>
            <person name="Mendez C."/>
            <person name="Richter M."/>
            <person name="Ferrer M."/>
            <person name="Sanchez J."/>
        </authorList>
    </citation>
    <scope>NUCLEOTIDE SEQUENCE</scope>
</reference>
<reference evidence="1" key="2">
    <citation type="journal article" date="2014" name="ISME J.">
        <title>Microbial stratification in low pH oxic and suboxic macroscopic growths along an acid mine drainage.</title>
        <authorList>
            <person name="Mendez-Garcia C."/>
            <person name="Mesa V."/>
            <person name="Sprenger R.R."/>
            <person name="Richter M."/>
            <person name="Diez M.S."/>
            <person name="Solano J."/>
            <person name="Bargiela R."/>
            <person name="Golyshina O.V."/>
            <person name="Manteca A."/>
            <person name="Ramos J.L."/>
            <person name="Gallego J.R."/>
            <person name="Llorente I."/>
            <person name="Martins Dos Santos V.A."/>
            <person name="Jensen O.N."/>
            <person name="Pelaez A.I."/>
            <person name="Sanchez J."/>
            <person name="Ferrer M."/>
        </authorList>
    </citation>
    <scope>NUCLEOTIDE SEQUENCE</scope>
</reference>
<accession>T1AE68</accession>
<gene>
    <name evidence="1" type="ORF">B1B_08396</name>
</gene>